<gene>
    <name evidence="2" type="ORF">NPIL_170831</name>
</gene>
<evidence type="ECO:0000256" key="1">
    <source>
        <dbReference type="SAM" id="MobiDB-lite"/>
    </source>
</evidence>
<sequence length="93" mass="10501">MGIAPTKKVFQSNRGKNVPGNFFRKENSRPSLKISTCQLSNYPSLINHDLDRKVSDLFWFAGPLFDRNWHPTSALAVCQLAGQGGGGRRRKRR</sequence>
<reference evidence="2" key="1">
    <citation type="submission" date="2020-08" db="EMBL/GenBank/DDBJ databases">
        <title>Multicomponent nature underlies the extraordinary mechanical properties of spider dragline silk.</title>
        <authorList>
            <person name="Kono N."/>
            <person name="Nakamura H."/>
            <person name="Mori M."/>
            <person name="Yoshida Y."/>
            <person name="Ohtoshi R."/>
            <person name="Malay A.D."/>
            <person name="Moran D.A.P."/>
            <person name="Tomita M."/>
            <person name="Numata K."/>
            <person name="Arakawa K."/>
        </authorList>
    </citation>
    <scope>NUCLEOTIDE SEQUENCE</scope>
</reference>
<dbReference type="AlphaFoldDB" id="A0A8X6PYG6"/>
<dbReference type="Proteomes" id="UP000887013">
    <property type="component" value="Unassembled WGS sequence"/>
</dbReference>
<keyword evidence="3" id="KW-1185">Reference proteome</keyword>
<comment type="caution">
    <text evidence="2">The sequence shown here is derived from an EMBL/GenBank/DDBJ whole genome shotgun (WGS) entry which is preliminary data.</text>
</comment>
<proteinExistence type="predicted"/>
<accession>A0A8X6PYG6</accession>
<organism evidence="2 3">
    <name type="scientific">Nephila pilipes</name>
    <name type="common">Giant wood spider</name>
    <name type="synonym">Nephila maculata</name>
    <dbReference type="NCBI Taxonomy" id="299642"/>
    <lineage>
        <taxon>Eukaryota</taxon>
        <taxon>Metazoa</taxon>
        <taxon>Ecdysozoa</taxon>
        <taxon>Arthropoda</taxon>
        <taxon>Chelicerata</taxon>
        <taxon>Arachnida</taxon>
        <taxon>Araneae</taxon>
        <taxon>Araneomorphae</taxon>
        <taxon>Entelegynae</taxon>
        <taxon>Araneoidea</taxon>
        <taxon>Nephilidae</taxon>
        <taxon>Nephila</taxon>
    </lineage>
</organism>
<dbReference type="EMBL" id="BMAW01074535">
    <property type="protein sequence ID" value="GFT92649.1"/>
    <property type="molecule type" value="Genomic_DNA"/>
</dbReference>
<evidence type="ECO:0000313" key="3">
    <source>
        <dbReference type="Proteomes" id="UP000887013"/>
    </source>
</evidence>
<feature type="region of interest" description="Disordered" evidence="1">
    <location>
        <begin position="1"/>
        <end position="24"/>
    </location>
</feature>
<protein>
    <submittedName>
        <fullName evidence="2">Uncharacterized protein</fullName>
    </submittedName>
</protein>
<evidence type="ECO:0000313" key="2">
    <source>
        <dbReference type="EMBL" id="GFT92649.1"/>
    </source>
</evidence>
<name>A0A8X6PYG6_NEPPI</name>